<dbReference type="RefSeq" id="WP_273926058.1">
    <property type="nucleotide sequence ID" value="NZ_JAQSIO010000002.1"/>
</dbReference>
<organism evidence="2 3">
    <name type="scientific">Curvibacter microcysteis</name>
    <dbReference type="NCBI Taxonomy" id="3026419"/>
    <lineage>
        <taxon>Bacteria</taxon>
        <taxon>Pseudomonadati</taxon>
        <taxon>Pseudomonadota</taxon>
        <taxon>Betaproteobacteria</taxon>
        <taxon>Burkholderiales</taxon>
        <taxon>Comamonadaceae</taxon>
        <taxon>Curvibacter</taxon>
    </lineage>
</organism>
<evidence type="ECO:0000313" key="3">
    <source>
        <dbReference type="Proteomes" id="UP001528672"/>
    </source>
</evidence>
<feature type="region of interest" description="Disordered" evidence="1">
    <location>
        <begin position="1"/>
        <end position="26"/>
    </location>
</feature>
<proteinExistence type="predicted"/>
<evidence type="ECO:0000256" key="1">
    <source>
        <dbReference type="SAM" id="MobiDB-lite"/>
    </source>
</evidence>
<evidence type="ECO:0000313" key="2">
    <source>
        <dbReference type="EMBL" id="MDD0814447.1"/>
    </source>
</evidence>
<name>A0ABT5MD01_9BURK</name>
<dbReference type="Proteomes" id="UP001528672">
    <property type="component" value="Unassembled WGS sequence"/>
</dbReference>
<gene>
    <name evidence="2" type="ORF">PSQ39_07375</name>
</gene>
<accession>A0ABT5MD01</accession>
<reference evidence="2 3" key="1">
    <citation type="submission" date="2023-02" db="EMBL/GenBank/DDBJ databases">
        <title>Bacterial whole genome sequence for Curvibacter sp. HBC28.</title>
        <authorList>
            <person name="Le V."/>
            <person name="Ko S.-R."/>
            <person name="Ahn C.-Y."/>
            <person name="Oh H.-M."/>
        </authorList>
    </citation>
    <scope>NUCLEOTIDE SEQUENCE [LARGE SCALE GENOMIC DNA]</scope>
    <source>
        <strain evidence="2 3">HBC28</strain>
    </source>
</reference>
<dbReference type="EMBL" id="JAQSIO010000002">
    <property type="protein sequence ID" value="MDD0814447.1"/>
    <property type="molecule type" value="Genomic_DNA"/>
</dbReference>
<keyword evidence="3" id="KW-1185">Reference proteome</keyword>
<protein>
    <submittedName>
        <fullName evidence="2">DUF1488 family protein</fullName>
    </submittedName>
</protein>
<sequence>MSALTRPPAGGPSSPEPAPAAAPPAEEAYLHEGSDTVRFVLHLPEGLVDASISRQALRHRFGAGEHPTDLVPTYHAHQAVIQAAVVHRLRQGAHAPVMLREADFPVPARGR</sequence>
<comment type="caution">
    <text evidence="2">The sequence shown here is derived from an EMBL/GenBank/DDBJ whole genome shotgun (WGS) entry which is preliminary data.</text>
</comment>